<dbReference type="PRINTS" id="PR00080">
    <property type="entry name" value="SDRFAMILY"/>
</dbReference>
<dbReference type="Pfam" id="PF13561">
    <property type="entry name" value="adh_short_C2"/>
    <property type="match status" value="1"/>
</dbReference>
<dbReference type="GeneID" id="27319382"/>
<dbReference type="OMA" id="FAQECAK"/>
<dbReference type="OrthoDB" id="5840532at2759"/>
<dbReference type="PANTHER" id="PTHR42820">
    <property type="entry name" value="SHORT-CHAIN DEHYDROGENASE REDUCTASE"/>
    <property type="match status" value="1"/>
</dbReference>
<protein>
    <submittedName>
        <fullName evidence="2">Uncharacterized protein</fullName>
    </submittedName>
</protein>
<dbReference type="InterPro" id="IPR002347">
    <property type="entry name" value="SDR_fam"/>
</dbReference>
<dbReference type="GO" id="GO:0016491">
    <property type="term" value="F:oxidoreductase activity"/>
    <property type="evidence" value="ECO:0007669"/>
    <property type="project" value="UniProtKB-ARBA"/>
</dbReference>
<dbReference type="CDD" id="cd05233">
    <property type="entry name" value="SDR_c"/>
    <property type="match status" value="1"/>
</dbReference>
<reference evidence="2 4" key="1">
    <citation type="submission" date="2015-01" db="EMBL/GenBank/DDBJ databases">
        <title>The Genome Sequence of Exophiala mesophila CBS40295.</title>
        <authorList>
            <consortium name="The Broad Institute Genomics Platform"/>
            <person name="Cuomo C."/>
            <person name="de Hoog S."/>
            <person name="Gorbushina A."/>
            <person name="Stielow B."/>
            <person name="Teixiera M."/>
            <person name="Abouelleil A."/>
            <person name="Chapman S.B."/>
            <person name="Priest M."/>
            <person name="Young S.K."/>
            <person name="Wortman J."/>
            <person name="Nusbaum C."/>
            <person name="Birren B."/>
        </authorList>
    </citation>
    <scope>NUCLEOTIDE SEQUENCE [LARGE SCALE GENOMIC DNA]</scope>
    <source>
        <strain evidence="2 4">CBS 40295</strain>
    </source>
</reference>
<evidence type="ECO:0000313" key="3">
    <source>
        <dbReference type="EMBL" id="RVX76125.1"/>
    </source>
</evidence>
<dbReference type="EMBL" id="NAJM01000001">
    <property type="protein sequence ID" value="RVX76125.1"/>
    <property type="molecule type" value="Genomic_DNA"/>
</dbReference>
<dbReference type="VEuPathDB" id="FungiDB:PV10_01537"/>
<accession>A0A0D1ZTB4</accession>
<dbReference type="Proteomes" id="UP000054302">
    <property type="component" value="Unassembled WGS sequence"/>
</dbReference>
<dbReference type="InterPro" id="IPR036291">
    <property type="entry name" value="NAD(P)-bd_dom_sf"/>
</dbReference>
<keyword evidence="1" id="KW-0521">NADP</keyword>
<keyword evidence="4" id="KW-1185">Reference proteome</keyword>
<dbReference type="STRING" id="212818.A0A0D1ZTB4"/>
<evidence type="ECO:0000256" key="1">
    <source>
        <dbReference type="ARBA" id="ARBA00022857"/>
    </source>
</evidence>
<dbReference type="AlphaFoldDB" id="A0A0D1ZTB4"/>
<dbReference type="Proteomes" id="UP000288859">
    <property type="component" value="Unassembled WGS sequence"/>
</dbReference>
<dbReference type="HOGENOM" id="CLU_010194_1_0_1"/>
<dbReference type="EMBL" id="KN847520">
    <property type="protein sequence ID" value="KIV97832.1"/>
    <property type="molecule type" value="Genomic_DNA"/>
</dbReference>
<evidence type="ECO:0000313" key="2">
    <source>
        <dbReference type="EMBL" id="KIV97832.1"/>
    </source>
</evidence>
<organism evidence="2 4">
    <name type="scientific">Exophiala mesophila</name>
    <name type="common">Black yeast-like fungus</name>
    <dbReference type="NCBI Taxonomy" id="212818"/>
    <lineage>
        <taxon>Eukaryota</taxon>
        <taxon>Fungi</taxon>
        <taxon>Dikarya</taxon>
        <taxon>Ascomycota</taxon>
        <taxon>Pezizomycotina</taxon>
        <taxon>Eurotiomycetes</taxon>
        <taxon>Chaetothyriomycetidae</taxon>
        <taxon>Chaetothyriales</taxon>
        <taxon>Herpotrichiellaceae</taxon>
        <taxon>Exophiala</taxon>
    </lineage>
</organism>
<dbReference type="PRINTS" id="PR00081">
    <property type="entry name" value="GDHRDH"/>
</dbReference>
<reference evidence="3 5" key="2">
    <citation type="submission" date="2017-03" db="EMBL/GenBank/DDBJ databases">
        <title>Genomes of endolithic fungi from Antarctica.</title>
        <authorList>
            <person name="Coleine C."/>
            <person name="Masonjones S."/>
            <person name="Stajich J.E."/>
        </authorList>
    </citation>
    <scope>NUCLEOTIDE SEQUENCE [LARGE SCALE GENOMIC DNA]</scope>
    <source>
        <strain evidence="3 5">CCFEE 6314</strain>
    </source>
</reference>
<evidence type="ECO:0000313" key="4">
    <source>
        <dbReference type="Proteomes" id="UP000054302"/>
    </source>
</evidence>
<dbReference type="SUPFAM" id="SSF51735">
    <property type="entry name" value="NAD(P)-binding Rossmann-fold domains"/>
    <property type="match status" value="1"/>
</dbReference>
<gene>
    <name evidence="3" type="ORF">B0A52_00482</name>
    <name evidence="2" type="ORF">PV10_01537</name>
</gene>
<dbReference type="FunFam" id="3.40.50.720:FF:000084">
    <property type="entry name" value="Short-chain dehydrogenase reductase"/>
    <property type="match status" value="1"/>
</dbReference>
<dbReference type="Gene3D" id="3.40.50.720">
    <property type="entry name" value="NAD(P)-binding Rossmann-like Domain"/>
    <property type="match status" value="1"/>
</dbReference>
<sequence length="278" mass="29517">MGRRQGPNAPGVAFVTGAARGLGNAVAVSFAKEGARAVVIVDINDEATMNEGKAKVEAHGAECLAIRADVTNEADVKQAVQKAVEKFGRIDYAANFAGIVGPPDSIINLDVDKWRKTLEVNSTGVMLCTKHELIQMMKQDSLEVETGRPPQRGAIVNCASVNSLQSMPGTGPYTASKHACYGITKTAALEARSHGIRVNAVSPGFLVTKMVEESVLEGDVADVRGMAMWKTFEARQGRSAVHEEIGDVVVLMCSPRMSLVVGQNLFIDGGFTINEGDS</sequence>
<evidence type="ECO:0000313" key="5">
    <source>
        <dbReference type="Proteomes" id="UP000288859"/>
    </source>
</evidence>
<proteinExistence type="predicted"/>
<name>A0A0D1ZTB4_EXOME</name>
<dbReference type="PANTHER" id="PTHR42820:SF1">
    <property type="entry name" value="SHORT-CHAIN DEHYDROGENASE_REDUCTASE FAMILY PROTEIN"/>
    <property type="match status" value="1"/>
</dbReference>
<dbReference type="RefSeq" id="XP_016229406.1">
    <property type="nucleotide sequence ID" value="XM_016365757.1"/>
</dbReference>